<dbReference type="PANTHER" id="PTHR42734">
    <property type="entry name" value="METAL TRANSPORT SYSTEM ATP-BINDING PROTEIN TM_0124-RELATED"/>
    <property type="match status" value="1"/>
</dbReference>
<gene>
    <name evidence="6" type="ORF">UW47_C0020G0008</name>
</gene>
<dbReference type="SMART" id="SM00382">
    <property type="entry name" value="AAA"/>
    <property type="match status" value="1"/>
</dbReference>
<dbReference type="PANTHER" id="PTHR42734:SF17">
    <property type="entry name" value="METAL TRANSPORT SYSTEM ATP-BINDING PROTEIN TM_0124-RELATED"/>
    <property type="match status" value="1"/>
</dbReference>
<keyword evidence="2" id="KW-0813">Transport</keyword>
<keyword evidence="3" id="KW-0547">Nucleotide-binding</keyword>
<evidence type="ECO:0000313" key="7">
    <source>
        <dbReference type="Proteomes" id="UP000034525"/>
    </source>
</evidence>
<dbReference type="InterPro" id="IPR003439">
    <property type="entry name" value="ABC_transporter-like_ATP-bd"/>
</dbReference>
<dbReference type="Gene3D" id="3.40.50.300">
    <property type="entry name" value="P-loop containing nucleotide triphosphate hydrolases"/>
    <property type="match status" value="1"/>
</dbReference>
<evidence type="ECO:0000256" key="1">
    <source>
        <dbReference type="ARBA" id="ARBA00005417"/>
    </source>
</evidence>
<dbReference type="InterPro" id="IPR003593">
    <property type="entry name" value="AAA+_ATPase"/>
</dbReference>
<comment type="caution">
    <text evidence="6">The sequence shown here is derived from an EMBL/GenBank/DDBJ whole genome shotgun (WGS) entry which is preliminary data.</text>
</comment>
<comment type="similarity">
    <text evidence="1">Belongs to the ABC transporter superfamily.</text>
</comment>
<evidence type="ECO:0000256" key="2">
    <source>
        <dbReference type="ARBA" id="ARBA00022448"/>
    </source>
</evidence>
<proteinExistence type="inferred from homology"/>
<dbReference type="SUPFAM" id="SSF52540">
    <property type="entry name" value="P-loop containing nucleoside triphosphate hydrolases"/>
    <property type="match status" value="1"/>
</dbReference>
<organism evidence="6 7">
    <name type="scientific">Candidatus Woesebacteria bacterium GW2011_GWA1_44_23</name>
    <dbReference type="NCBI Taxonomy" id="1618558"/>
    <lineage>
        <taxon>Bacteria</taxon>
        <taxon>Candidatus Woeseibacteriota</taxon>
    </lineage>
</organism>
<feature type="domain" description="ABC transporter" evidence="5">
    <location>
        <begin position="8"/>
        <end position="232"/>
    </location>
</feature>
<dbReference type="GO" id="GO:0016887">
    <property type="term" value="F:ATP hydrolysis activity"/>
    <property type="evidence" value="ECO:0007669"/>
    <property type="project" value="InterPro"/>
</dbReference>
<evidence type="ECO:0000259" key="5">
    <source>
        <dbReference type="PROSITE" id="PS50893"/>
    </source>
</evidence>
<protein>
    <recommendedName>
        <fullName evidence="5">ABC transporter domain-containing protein</fullName>
    </recommendedName>
</protein>
<accession>A0A837IB89</accession>
<dbReference type="EMBL" id="LCIL01000020">
    <property type="protein sequence ID" value="KKT53712.1"/>
    <property type="molecule type" value="Genomic_DNA"/>
</dbReference>
<dbReference type="GO" id="GO:0005524">
    <property type="term" value="F:ATP binding"/>
    <property type="evidence" value="ECO:0007669"/>
    <property type="project" value="UniProtKB-KW"/>
</dbReference>
<dbReference type="InterPro" id="IPR027417">
    <property type="entry name" value="P-loop_NTPase"/>
</dbReference>
<dbReference type="AlphaFoldDB" id="A0A837IB89"/>
<reference evidence="6 7" key="1">
    <citation type="journal article" date="2015" name="Nature">
        <title>rRNA introns, odd ribosomes, and small enigmatic genomes across a large radiation of phyla.</title>
        <authorList>
            <person name="Brown C.T."/>
            <person name="Hug L.A."/>
            <person name="Thomas B.C."/>
            <person name="Sharon I."/>
            <person name="Castelle C.J."/>
            <person name="Singh A."/>
            <person name="Wilkins M.J."/>
            <person name="Williams K.H."/>
            <person name="Banfield J.F."/>
        </authorList>
    </citation>
    <scope>NUCLEOTIDE SEQUENCE [LARGE SCALE GENOMIC DNA]</scope>
</reference>
<dbReference type="PROSITE" id="PS50893">
    <property type="entry name" value="ABC_TRANSPORTER_2"/>
    <property type="match status" value="1"/>
</dbReference>
<keyword evidence="4" id="KW-0067">ATP-binding</keyword>
<dbReference type="Pfam" id="PF00005">
    <property type="entry name" value="ABC_tran"/>
    <property type="match status" value="1"/>
</dbReference>
<name>A0A837IB89_9BACT</name>
<dbReference type="InterPro" id="IPR050153">
    <property type="entry name" value="Metal_Ion_Import_ABC"/>
</dbReference>
<sequence>MEPKPNILTVSGLRVEFDNHVILEDIGFEVARDDTLAIIGPNGAGKSVLFRALLGLVPFTGKVEWADDAKIGYVPQKLAVAKDLPLTVNDFFHFKEKKQAKIYEIIRSVGFLEEAKHLHNDKRVLQTRLGDLSGGELQRVLIAYALLGKPNVLLFDEPTSGIDVSGEETIYDLIHKLQAEEDLTIIFISHELQVVNHYANSVLCLNKEKICFGPPIEVVNKDNLAKLYGEEVHLHKHNDGLNSHKHEEKNNHG</sequence>
<dbReference type="Proteomes" id="UP000034525">
    <property type="component" value="Unassembled WGS sequence"/>
</dbReference>
<evidence type="ECO:0000313" key="6">
    <source>
        <dbReference type="EMBL" id="KKT53712.1"/>
    </source>
</evidence>
<evidence type="ECO:0000256" key="3">
    <source>
        <dbReference type="ARBA" id="ARBA00022741"/>
    </source>
</evidence>
<evidence type="ECO:0000256" key="4">
    <source>
        <dbReference type="ARBA" id="ARBA00022840"/>
    </source>
</evidence>